<evidence type="ECO:0000256" key="6">
    <source>
        <dbReference type="ARBA" id="ARBA00022989"/>
    </source>
</evidence>
<feature type="compositionally biased region" description="Acidic residues" evidence="8">
    <location>
        <begin position="340"/>
        <end position="355"/>
    </location>
</feature>
<keyword evidence="4" id="KW-0547">Nucleotide-binding</keyword>
<evidence type="ECO:0000256" key="4">
    <source>
        <dbReference type="ARBA" id="ARBA00022741"/>
    </source>
</evidence>
<feature type="compositionally biased region" description="Basic residues" evidence="8">
    <location>
        <begin position="323"/>
        <end position="334"/>
    </location>
</feature>
<organism evidence="11 12">
    <name type="scientific">Rubritalea tangerina</name>
    <dbReference type="NCBI Taxonomy" id="430798"/>
    <lineage>
        <taxon>Bacteria</taxon>
        <taxon>Pseudomonadati</taxon>
        <taxon>Verrucomicrobiota</taxon>
        <taxon>Verrucomicrobiia</taxon>
        <taxon>Verrucomicrobiales</taxon>
        <taxon>Rubritaleaceae</taxon>
        <taxon>Rubritalea</taxon>
    </lineage>
</organism>
<keyword evidence="7 9" id="KW-0472">Membrane</keyword>
<keyword evidence="2" id="KW-0813">Transport</keyword>
<reference evidence="12" key="1">
    <citation type="journal article" date="2019" name="Int. J. Syst. Evol. Microbiol.">
        <title>The Global Catalogue of Microorganisms (GCM) 10K type strain sequencing project: providing services to taxonomists for standard genome sequencing and annotation.</title>
        <authorList>
            <consortium name="The Broad Institute Genomics Platform"/>
            <consortium name="The Broad Institute Genome Sequencing Center for Infectious Disease"/>
            <person name="Wu L."/>
            <person name="Ma J."/>
        </authorList>
    </citation>
    <scope>NUCLEOTIDE SEQUENCE [LARGE SCALE GENOMIC DNA]</scope>
    <source>
        <strain evidence="12">CCUG 57942</strain>
    </source>
</reference>
<dbReference type="SMART" id="SM00382">
    <property type="entry name" value="AAA"/>
    <property type="match status" value="1"/>
</dbReference>
<evidence type="ECO:0000256" key="9">
    <source>
        <dbReference type="SAM" id="Phobius"/>
    </source>
</evidence>
<dbReference type="PANTHER" id="PTHR48041">
    <property type="entry name" value="ABC TRANSPORTER G FAMILY MEMBER 28"/>
    <property type="match status" value="1"/>
</dbReference>
<dbReference type="Pfam" id="PF01061">
    <property type="entry name" value="ABC2_membrane"/>
    <property type="match status" value="1"/>
</dbReference>
<dbReference type="EMBL" id="JBHUJB010000015">
    <property type="protein sequence ID" value="MFD2157978.1"/>
    <property type="molecule type" value="Genomic_DNA"/>
</dbReference>
<name>A0ABW4Z7M0_9BACT</name>
<gene>
    <name evidence="11" type="ORF">ACFSW8_03595</name>
</gene>
<evidence type="ECO:0000256" key="3">
    <source>
        <dbReference type="ARBA" id="ARBA00022692"/>
    </source>
</evidence>
<feature type="transmembrane region" description="Helical" evidence="9">
    <location>
        <begin position="560"/>
        <end position="579"/>
    </location>
</feature>
<evidence type="ECO:0000256" key="8">
    <source>
        <dbReference type="SAM" id="MobiDB-lite"/>
    </source>
</evidence>
<protein>
    <submittedName>
        <fullName evidence="11">ATP-binding cassette domain-containing protein</fullName>
    </submittedName>
</protein>
<keyword evidence="6 9" id="KW-1133">Transmembrane helix</keyword>
<evidence type="ECO:0000256" key="1">
    <source>
        <dbReference type="ARBA" id="ARBA00004141"/>
    </source>
</evidence>
<dbReference type="SUPFAM" id="SSF52540">
    <property type="entry name" value="P-loop containing nucleoside triphosphate hydrolases"/>
    <property type="match status" value="1"/>
</dbReference>
<evidence type="ECO:0000256" key="2">
    <source>
        <dbReference type="ARBA" id="ARBA00022448"/>
    </source>
</evidence>
<evidence type="ECO:0000256" key="7">
    <source>
        <dbReference type="ARBA" id="ARBA00023136"/>
    </source>
</evidence>
<sequence>MLELKDFCFTIEKDGEPVNLVDRVNLKVPSGHFMAIVGPSGCGKTTLLNTIAGLNHMSEGSIFWHGRDLEEEGDLEPAELGYVPQFSIAYDALTVDESIEAVTRLRVKTRDLDDLDLRIDRVLEETGLTAIADRQVKVLSGGQKRRLGLAMELVTDPKLLLCDEVTSGLDPRSERDIVRRLHELSRRDGRIVISVTHSLAHLELYDSILVLHEGRVAYHGPPSGLTHYFSVDDTESIYPRLAKQSSEKWRRSWLKHGPAFYNKIERNRQKLIDEGKLNIPEEPKVEDPTDTEDTPPPTEDIKLDETDLLDAFEEELDNEDGKKSRRNKRKRSKVKAAPVEELEPSTEIEDDEDLVREEPEPVCTPGFFSQFATLLGRRTKIFFRDRGQVFLQVAILLCFPCLVALFGPQGNEALLQYPDAIEFTSQDAVKEMQTIGENRAKVGGAVSGIIMFQVVLLALMGSNNAAREVAGERKILEKEKFGGVRPFAYLCSKIAFLSCMILVQSVWMAIFVEQFWQYPEAAGTAGFFDHLTFLILINAAMTSICLGISSLMKTSEQASLLSIYLVGFQLPLSGAVLALPEFVGQITRPFISAYWAWAGSIESLDNRYQAAVKTVTDTPLESSGTICLYVLGIQIAVGLIASYIGMRRHQWSH</sequence>
<dbReference type="RefSeq" id="WP_377177450.1">
    <property type="nucleotide sequence ID" value="NZ_JBHUJB010000015.1"/>
</dbReference>
<dbReference type="PROSITE" id="PS00211">
    <property type="entry name" value="ABC_TRANSPORTER_1"/>
    <property type="match status" value="1"/>
</dbReference>
<feature type="compositionally biased region" description="Acidic residues" evidence="8">
    <location>
        <begin position="306"/>
        <end position="318"/>
    </location>
</feature>
<evidence type="ECO:0000256" key="5">
    <source>
        <dbReference type="ARBA" id="ARBA00022840"/>
    </source>
</evidence>
<accession>A0ABW4Z7M0</accession>
<dbReference type="InterPro" id="IPR003593">
    <property type="entry name" value="AAA+_ATPase"/>
</dbReference>
<comment type="subcellular location">
    <subcellularLocation>
        <location evidence="1">Membrane</location>
        <topology evidence="1">Multi-pass membrane protein</topology>
    </subcellularLocation>
</comment>
<keyword evidence="3 9" id="KW-0812">Transmembrane</keyword>
<dbReference type="InterPro" id="IPR003439">
    <property type="entry name" value="ABC_transporter-like_ATP-bd"/>
</dbReference>
<dbReference type="InterPro" id="IPR013525">
    <property type="entry name" value="ABC2_TM"/>
</dbReference>
<feature type="domain" description="ABC transporter" evidence="10">
    <location>
        <begin position="2"/>
        <end position="238"/>
    </location>
</feature>
<proteinExistence type="predicted"/>
<dbReference type="PROSITE" id="PS50893">
    <property type="entry name" value="ABC_TRANSPORTER_2"/>
    <property type="match status" value="1"/>
</dbReference>
<feature type="compositionally biased region" description="Basic and acidic residues" evidence="8">
    <location>
        <begin position="272"/>
        <end position="287"/>
    </location>
</feature>
<dbReference type="GO" id="GO:0005524">
    <property type="term" value="F:ATP binding"/>
    <property type="evidence" value="ECO:0007669"/>
    <property type="project" value="UniProtKB-KW"/>
</dbReference>
<dbReference type="Proteomes" id="UP001597389">
    <property type="component" value="Unassembled WGS sequence"/>
</dbReference>
<feature type="transmembrane region" description="Helical" evidence="9">
    <location>
        <begin position="530"/>
        <end position="548"/>
    </location>
</feature>
<feature type="region of interest" description="Disordered" evidence="8">
    <location>
        <begin position="272"/>
        <end position="355"/>
    </location>
</feature>
<keyword evidence="5 11" id="KW-0067">ATP-binding</keyword>
<dbReference type="InterPro" id="IPR050352">
    <property type="entry name" value="ABCG_transporters"/>
</dbReference>
<dbReference type="InterPro" id="IPR017871">
    <property type="entry name" value="ABC_transporter-like_CS"/>
</dbReference>
<dbReference type="PANTHER" id="PTHR48041:SF139">
    <property type="entry name" value="PROTEIN SCARLET"/>
    <property type="match status" value="1"/>
</dbReference>
<dbReference type="InterPro" id="IPR027417">
    <property type="entry name" value="P-loop_NTPase"/>
</dbReference>
<comment type="caution">
    <text evidence="11">The sequence shown here is derived from an EMBL/GenBank/DDBJ whole genome shotgun (WGS) entry which is preliminary data.</text>
</comment>
<evidence type="ECO:0000313" key="11">
    <source>
        <dbReference type="EMBL" id="MFD2157978.1"/>
    </source>
</evidence>
<evidence type="ECO:0000313" key="12">
    <source>
        <dbReference type="Proteomes" id="UP001597389"/>
    </source>
</evidence>
<feature type="transmembrane region" description="Helical" evidence="9">
    <location>
        <begin position="626"/>
        <end position="646"/>
    </location>
</feature>
<feature type="transmembrane region" description="Helical" evidence="9">
    <location>
        <begin position="389"/>
        <end position="407"/>
    </location>
</feature>
<dbReference type="Pfam" id="PF00005">
    <property type="entry name" value="ABC_tran"/>
    <property type="match status" value="1"/>
</dbReference>
<feature type="transmembrane region" description="Helical" evidence="9">
    <location>
        <begin position="487"/>
        <end position="510"/>
    </location>
</feature>
<dbReference type="Gene3D" id="3.40.50.300">
    <property type="entry name" value="P-loop containing nucleotide triphosphate hydrolases"/>
    <property type="match status" value="1"/>
</dbReference>
<keyword evidence="12" id="KW-1185">Reference proteome</keyword>
<evidence type="ECO:0000259" key="10">
    <source>
        <dbReference type="PROSITE" id="PS50893"/>
    </source>
</evidence>